<proteinExistence type="predicted"/>
<dbReference type="Proteomes" id="UP001141806">
    <property type="component" value="Unassembled WGS sequence"/>
</dbReference>
<feature type="repeat" description="PPR" evidence="2">
    <location>
        <begin position="5"/>
        <end position="35"/>
    </location>
</feature>
<protein>
    <recommendedName>
        <fullName evidence="5">Pentatricopeptide repeat-containing protein</fullName>
    </recommendedName>
</protein>
<evidence type="ECO:0000313" key="3">
    <source>
        <dbReference type="EMBL" id="KAJ4977524.1"/>
    </source>
</evidence>
<accession>A0A9Q0KVR6</accession>
<evidence type="ECO:0000256" key="2">
    <source>
        <dbReference type="PROSITE-ProRule" id="PRU00708"/>
    </source>
</evidence>
<dbReference type="GO" id="GO:0009451">
    <property type="term" value="P:RNA modification"/>
    <property type="evidence" value="ECO:0007669"/>
    <property type="project" value="InterPro"/>
</dbReference>
<organism evidence="3 4">
    <name type="scientific">Protea cynaroides</name>
    <dbReference type="NCBI Taxonomy" id="273540"/>
    <lineage>
        <taxon>Eukaryota</taxon>
        <taxon>Viridiplantae</taxon>
        <taxon>Streptophyta</taxon>
        <taxon>Embryophyta</taxon>
        <taxon>Tracheophyta</taxon>
        <taxon>Spermatophyta</taxon>
        <taxon>Magnoliopsida</taxon>
        <taxon>Proteales</taxon>
        <taxon>Proteaceae</taxon>
        <taxon>Protea</taxon>
    </lineage>
</organism>
<keyword evidence="1" id="KW-0677">Repeat</keyword>
<dbReference type="OrthoDB" id="9990610at2759"/>
<dbReference type="Pfam" id="PF01535">
    <property type="entry name" value="PPR"/>
    <property type="match status" value="2"/>
</dbReference>
<dbReference type="EMBL" id="JAMYWD010000003">
    <property type="protein sequence ID" value="KAJ4977524.1"/>
    <property type="molecule type" value="Genomic_DNA"/>
</dbReference>
<gene>
    <name evidence="3" type="ORF">NE237_002630</name>
</gene>
<keyword evidence="4" id="KW-1185">Reference proteome</keyword>
<dbReference type="NCBIfam" id="TIGR00756">
    <property type="entry name" value="PPR"/>
    <property type="match status" value="2"/>
</dbReference>
<dbReference type="AlphaFoldDB" id="A0A9Q0KVR6"/>
<dbReference type="InterPro" id="IPR002885">
    <property type="entry name" value="PPR_rpt"/>
</dbReference>
<dbReference type="PROSITE" id="PS51257">
    <property type="entry name" value="PROKAR_LIPOPROTEIN"/>
    <property type="match status" value="1"/>
</dbReference>
<dbReference type="Gene3D" id="1.25.40.10">
    <property type="entry name" value="Tetratricopeptide repeat domain"/>
    <property type="match status" value="1"/>
</dbReference>
<dbReference type="GO" id="GO:0003723">
    <property type="term" value="F:RNA binding"/>
    <property type="evidence" value="ECO:0007669"/>
    <property type="project" value="InterPro"/>
</dbReference>
<dbReference type="PANTHER" id="PTHR47926">
    <property type="entry name" value="PENTATRICOPEPTIDE REPEAT-CONTAINING PROTEIN"/>
    <property type="match status" value="1"/>
</dbReference>
<feature type="repeat" description="PPR" evidence="2">
    <location>
        <begin position="57"/>
        <end position="91"/>
    </location>
</feature>
<evidence type="ECO:0000313" key="4">
    <source>
        <dbReference type="Proteomes" id="UP001141806"/>
    </source>
</evidence>
<dbReference type="InterPro" id="IPR011990">
    <property type="entry name" value="TPR-like_helical_dom_sf"/>
</dbReference>
<evidence type="ECO:0000256" key="1">
    <source>
        <dbReference type="ARBA" id="ARBA00022737"/>
    </source>
</evidence>
<evidence type="ECO:0008006" key="5">
    <source>
        <dbReference type="Google" id="ProtNLM"/>
    </source>
</evidence>
<sequence>MPERDVPSWNAVIAGCTQNGLFTEAISLFRRMVVLADRDVRPNQVARKVFDEISDRSLTSWNFMINCLALHGQTESAIGVFEKMNGFGGVVKPDGITFVGLLNGTHGGLVEQVNSDLQDVKMTLLRFIGVDAIFGVTVGRTTNTIRYDLAPELAQKLKEVPVHPCFAFMLAFSEPLSSYAKGVISQTGLQIPSNTILTKVAEELFQEFQGTGLHIPVPLFVEAHRWGSSFLAAVIAAEQKCPYDGEKRLAIWEDFCAGPKGLARSTCVSDGVPRLIHESDAHADYGGKNWLFINLISL</sequence>
<dbReference type="PANTHER" id="PTHR47926:SF453">
    <property type="entry name" value="PENTATRICOPEPTIDE REPEAT (PPR) SUPERFAMILY PROTEIN"/>
    <property type="match status" value="1"/>
</dbReference>
<reference evidence="3" key="1">
    <citation type="journal article" date="2023" name="Plant J.">
        <title>The genome of the king protea, Protea cynaroides.</title>
        <authorList>
            <person name="Chang J."/>
            <person name="Duong T.A."/>
            <person name="Schoeman C."/>
            <person name="Ma X."/>
            <person name="Roodt D."/>
            <person name="Barker N."/>
            <person name="Li Z."/>
            <person name="Van de Peer Y."/>
            <person name="Mizrachi E."/>
        </authorList>
    </citation>
    <scope>NUCLEOTIDE SEQUENCE</scope>
    <source>
        <tissue evidence="3">Young leaves</tissue>
    </source>
</reference>
<name>A0A9Q0KVR6_9MAGN</name>
<comment type="caution">
    <text evidence="3">The sequence shown here is derived from an EMBL/GenBank/DDBJ whole genome shotgun (WGS) entry which is preliminary data.</text>
</comment>
<dbReference type="PROSITE" id="PS51375">
    <property type="entry name" value="PPR"/>
    <property type="match status" value="2"/>
</dbReference>
<dbReference type="InterPro" id="IPR046960">
    <property type="entry name" value="PPR_At4g14850-like_plant"/>
</dbReference>